<protein>
    <submittedName>
        <fullName evidence="2">Uncharacterized protein</fullName>
    </submittedName>
</protein>
<dbReference type="Proteomes" id="UP000078200">
    <property type="component" value="Unassembled WGS sequence"/>
</dbReference>
<reference evidence="2" key="1">
    <citation type="submission" date="2020-05" db="UniProtKB">
        <authorList>
            <consortium name="EnsemblMetazoa"/>
        </authorList>
    </citation>
    <scope>IDENTIFICATION</scope>
    <source>
        <strain evidence="2">TTRI</strain>
    </source>
</reference>
<accession>A0A1A9VEF3</accession>
<dbReference type="VEuPathDB" id="VectorBase:GAUT034700"/>
<evidence type="ECO:0000313" key="3">
    <source>
        <dbReference type="Proteomes" id="UP000078200"/>
    </source>
</evidence>
<feature type="region of interest" description="Disordered" evidence="1">
    <location>
        <begin position="43"/>
        <end position="69"/>
    </location>
</feature>
<keyword evidence="3" id="KW-1185">Reference proteome</keyword>
<organism evidence="2 3">
    <name type="scientific">Glossina austeni</name>
    <name type="common">Savannah tsetse fly</name>
    <dbReference type="NCBI Taxonomy" id="7395"/>
    <lineage>
        <taxon>Eukaryota</taxon>
        <taxon>Metazoa</taxon>
        <taxon>Ecdysozoa</taxon>
        <taxon>Arthropoda</taxon>
        <taxon>Hexapoda</taxon>
        <taxon>Insecta</taxon>
        <taxon>Pterygota</taxon>
        <taxon>Neoptera</taxon>
        <taxon>Endopterygota</taxon>
        <taxon>Diptera</taxon>
        <taxon>Brachycera</taxon>
        <taxon>Muscomorpha</taxon>
        <taxon>Hippoboscoidea</taxon>
        <taxon>Glossinidae</taxon>
        <taxon>Glossina</taxon>
    </lineage>
</organism>
<evidence type="ECO:0000256" key="1">
    <source>
        <dbReference type="SAM" id="MobiDB-lite"/>
    </source>
</evidence>
<dbReference type="EnsemblMetazoa" id="GAUT034700-RA">
    <property type="protein sequence ID" value="GAUT034700-PA"/>
    <property type="gene ID" value="GAUT034700"/>
</dbReference>
<feature type="compositionally biased region" description="Low complexity" evidence="1">
    <location>
        <begin position="43"/>
        <end position="56"/>
    </location>
</feature>
<evidence type="ECO:0000313" key="2">
    <source>
        <dbReference type="EnsemblMetazoa" id="GAUT034700-PA"/>
    </source>
</evidence>
<dbReference type="AlphaFoldDB" id="A0A1A9VEF3"/>
<proteinExistence type="predicted"/>
<sequence>MRTEVIALALSYASRGNKIESTFKTQAALHMLSVKLQQQQQQQQRRQQQQQQQQQQHAVHTRSLGEEDQKAINYRKMQAQVKTKLGSISTRMPSKAINVTLQDSHQGFKFNTVSSLQIGIMTRPHCVSHLETTRCPSWITNKQKVD</sequence>
<name>A0A1A9VEF3_GLOAU</name>